<dbReference type="AlphaFoldDB" id="F8LAR5"/>
<gene>
    <name evidence="1" type="ORF">WCH_CJ14990</name>
</gene>
<proteinExistence type="predicted"/>
<dbReference type="EMBL" id="FR872622">
    <property type="protein sequence ID" value="CCB90576.1"/>
    <property type="molecule type" value="Genomic_DNA"/>
</dbReference>
<name>F8LAR5_9BACT</name>
<protein>
    <submittedName>
        <fullName evidence="1">Uncharacterized protein</fullName>
    </submittedName>
</protein>
<sequence>MANTLSVHKSLALALNYEYECHTKSRVLGKVHKFSGSWIEPRERFAVAAYEAQVAAIHSLASAIFHTLWSMTAGKLFTDKEARHFAVQSWKDFGDHLVSALKGFLGVISPTIADWADKKVMTVRSNEEEGIELKDQRKIDELSIEVNEDQVDSKEEDSKD</sequence>
<reference evidence="1" key="1">
    <citation type="submission" date="2011-05" db="EMBL/GenBank/DDBJ databases">
        <title>Unity in variety -- the pan-genome of the Chlamydiae.</title>
        <authorList>
            <person name="Collingro A."/>
            <person name="Tischler P."/>
            <person name="Weinmaier T."/>
            <person name="Penz T."/>
            <person name="Heinz E."/>
            <person name="Brunham R.C."/>
            <person name="Read T.D."/>
            <person name="Bavoil P.M."/>
            <person name="Sachse K."/>
            <person name="Kahane S."/>
            <person name="Friedman M.G."/>
            <person name="Rattei T."/>
            <person name="Myers G.S.A."/>
            <person name="Horn M."/>
        </authorList>
    </citation>
    <scope>NUCLEOTIDE SEQUENCE</scope>
    <source>
        <strain evidence="1">2032/99</strain>
    </source>
</reference>
<evidence type="ECO:0000313" key="1">
    <source>
        <dbReference type="EMBL" id="CCB90576.1"/>
    </source>
</evidence>
<accession>F8LAR5</accession>
<organism evidence="1">
    <name type="scientific">Waddlia chondrophila 2032/99</name>
    <dbReference type="NCBI Taxonomy" id="765953"/>
    <lineage>
        <taxon>Bacteria</taxon>
        <taxon>Pseudomonadati</taxon>
        <taxon>Chlamydiota</taxon>
        <taxon>Chlamydiia</taxon>
        <taxon>Parachlamydiales</taxon>
        <taxon>Waddliaceae</taxon>
        <taxon>Waddlia</taxon>
    </lineage>
</organism>